<proteinExistence type="predicted"/>
<dbReference type="Proteomes" id="UP000026961">
    <property type="component" value="Chromosome 5"/>
</dbReference>
<protein>
    <submittedName>
        <fullName evidence="2">Uncharacterized protein</fullName>
    </submittedName>
</protein>
<organism evidence="2">
    <name type="scientific">Oryza glumipatula</name>
    <dbReference type="NCBI Taxonomy" id="40148"/>
    <lineage>
        <taxon>Eukaryota</taxon>
        <taxon>Viridiplantae</taxon>
        <taxon>Streptophyta</taxon>
        <taxon>Embryophyta</taxon>
        <taxon>Tracheophyta</taxon>
        <taxon>Spermatophyta</taxon>
        <taxon>Magnoliopsida</taxon>
        <taxon>Liliopsida</taxon>
        <taxon>Poales</taxon>
        <taxon>Poaceae</taxon>
        <taxon>BOP clade</taxon>
        <taxon>Oryzoideae</taxon>
        <taxon>Oryzeae</taxon>
        <taxon>Oryzinae</taxon>
        <taxon>Oryza</taxon>
    </lineage>
</organism>
<dbReference type="AlphaFoldDB" id="A0A0D9ZTA3"/>
<keyword evidence="1" id="KW-0812">Transmembrane</keyword>
<accession>A0A0D9ZTA3</accession>
<reference evidence="2" key="1">
    <citation type="submission" date="2015-04" db="UniProtKB">
        <authorList>
            <consortium name="EnsemblPlants"/>
        </authorList>
    </citation>
    <scope>IDENTIFICATION</scope>
</reference>
<keyword evidence="1" id="KW-0472">Membrane</keyword>
<feature type="transmembrane region" description="Helical" evidence="1">
    <location>
        <begin position="117"/>
        <end position="135"/>
    </location>
</feature>
<keyword evidence="3" id="KW-1185">Reference proteome</keyword>
<evidence type="ECO:0000313" key="2">
    <source>
        <dbReference type="EnsemblPlants" id="OGLUM05G00710.1"/>
    </source>
</evidence>
<dbReference type="Gramene" id="OGLUM05G00710.1">
    <property type="protein sequence ID" value="OGLUM05G00710.1"/>
    <property type="gene ID" value="OGLUM05G00710"/>
</dbReference>
<sequence>MRRRKKKMSIHYVSYRCHKKKKKEDWACHLKAHILPTMTEPPGIRESIWSRSSKTRRKQQQHIPRRLPLCLNRDLNSALQGFLNTSRYKFHLTEPTLKGFTRNLRLMSVKLHLKQPFTKFLVIALFIFFNLQIYLKKDIMENNSSSWARENYIFILQEKLHKTLAICHTNALYKNKL</sequence>
<reference evidence="2" key="2">
    <citation type="submission" date="2018-05" db="EMBL/GenBank/DDBJ databases">
        <title>OgluRS3 (Oryza glumaepatula Reference Sequence Version 3).</title>
        <authorList>
            <person name="Zhang J."/>
            <person name="Kudrna D."/>
            <person name="Lee S."/>
            <person name="Talag J."/>
            <person name="Welchert J."/>
            <person name="Wing R.A."/>
        </authorList>
    </citation>
    <scope>NUCLEOTIDE SEQUENCE [LARGE SCALE GENOMIC DNA]</scope>
</reference>
<dbReference type="HOGENOM" id="CLU_1520167_0_0_1"/>
<dbReference type="EnsemblPlants" id="OGLUM05G00710.1">
    <property type="protein sequence ID" value="OGLUM05G00710.1"/>
    <property type="gene ID" value="OGLUM05G00710"/>
</dbReference>
<evidence type="ECO:0000256" key="1">
    <source>
        <dbReference type="SAM" id="Phobius"/>
    </source>
</evidence>
<keyword evidence="1" id="KW-1133">Transmembrane helix</keyword>
<evidence type="ECO:0000313" key="3">
    <source>
        <dbReference type="Proteomes" id="UP000026961"/>
    </source>
</evidence>
<name>A0A0D9ZTA3_9ORYZ</name>